<dbReference type="PANTHER" id="PTHR23517:SF2">
    <property type="entry name" value="MULTIDRUG RESISTANCE PROTEIN MDTH"/>
    <property type="match status" value="1"/>
</dbReference>
<evidence type="ECO:0000313" key="10">
    <source>
        <dbReference type="Proteomes" id="UP000053199"/>
    </source>
</evidence>
<dbReference type="PANTHER" id="PTHR23517">
    <property type="entry name" value="RESISTANCE PROTEIN MDTM, PUTATIVE-RELATED-RELATED"/>
    <property type="match status" value="1"/>
</dbReference>
<keyword evidence="6 7" id="KW-0472">Membrane</keyword>
<feature type="transmembrane region" description="Helical" evidence="7">
    <location>
        <begin position="38"/>
        <end position="55"/>
    </location>
</feature>
<feature type="transmembrane region" description="Helical" evidence="7">
    <location>
        <begin position="138"/>
        <end position="161"/>
    </location>
</feature>
<gene>
    <name evidence="9" type="ORF">AS031_05785</name>
</gene>
<reference evidence="9 10" key="1">
    <citation type="journal article" date="2014" name="Arch. Microbiol.">
        <title>Arthrobacter enclensis sp. nov., isolated from sediment sample.</title>
        <authorList>
            <person name="Dastager S.G."/>
            <person name="Liu Q."/>
            <person name="Tang S.K."/>
            <person name="Krishnamurthi S."/>
            <person name="Lee J.C."/>
            <person name="Li W.J."/>
        </authorList>
    </citation>
    <scope>NUCLEOTIDE SEQUENCE [LARGE SCALE GENOMIC DNA]</scope>
    <source>
        <strain evidence="9 10">NIO-1008</strain>
    </source>
</reference>
<name>A0A0V8IS49_9MICC</name>
<dbReference type="InterPro" id="IPR050171">
    <property type="entry name" value="MFS_Transporters"/>
</dbReference>
<evidence type="ECO:0000256" key="4">
    <source>
        <dbReference type="ARBA" id="ARBA00022692"/>
    </source>
</evidence>
<dbReference type="STRING" id="993070.AS031_05785"/>
<evidence type="ECO:0000256" key="5">
    <source>
        <dbReference type="ARBA" id="ARBA00022989"/>
    </source>
</evidence>
<dbReference type="EMBL" id="LNQM01000002">
    <property type="protein sequence ID" value="KSU77588.1"/>
    <property type="molecule type" value="Genomic_DNA"/>
</dbReference>
<dbReference type="InterPro" id="IPR036259">
    <property type="entry name" value="MFS_trans_sf"/>
</dbReference>
<feature type="transmembrane region" description="Helical" evidence="7">
    <location>
        <begin position="350"/>
        <end position="373"/>
    </location>
</feature>
<organism evidence="9 10">
    <name type="scientific">Pseudarthrobacter enclensis</name>
    <dbReference type="NCBI Taxonomy" id="993070"/>
    <lineage>
        <taxon>Bacteria</taxon>
        <taxon>Bacillati</taxon>
        <taxon>Actinomycetota</taxon>
        <taxon>Actinomycetes</taxon>
        <taxon>Micrococcales</taxon>
        <taxon>Micrococcaceae</taxon>
        <taxon>Pseudarthrobacter</taxon>
    </lineage>
</organism>
<feature type="transmembrane region" description="Helical" evidence="7">
    <location>
        <begin position="76"/>
        <end position="93"/>
    </location>
</feature>
<comment type="caution">
    <text evidence="9">The sequence shown here is derived from an EMBL/GenBank/DDBJ whole genome shotgun (WGS) entry which is preliminary data.</text>
</comment>
<proteinExistence type="predicted"/>
<evidence type="ECO:0000256" key="6">
    <source>
        <dbReference type="ARBA" id="ARBA00023136"/>
    </source>
</evidence>
<feature type="transmembrane region" description="Helical" evidence="7">
    <location>
        <begin position="283"/>
        <end position="302"/>
    </location>
</feature>
<keyword evidence="2" id="KW-0813">Transport</keyword>
<keyword evidence="3" id="KW-1003">Cell membrane</keyword>
<sequence>MAPPLRSETSTLLGAQLVFNVGFYAVVPFLTSALSGEYGMGAAAVGLILGARTFSQQGMFLVGGMLADHWGPKRSILLGCLVRIAGYVTLALATDFSLFLLGAVLTGAGGALFSPALESQLSRADGTEQPQSGKRRSVFVWLALTGEFGALVGPLIGAALLGWGFDAALAFGTGIFCVVTLVLWFRLPASPRPKRQTGDGGGRRTGLAFPEAAKDRRFFLFCVLVSVNMVAYNQLYFTIPLELNRLGLGEAWLAGLFLLASVLTLLLQLPVAAGVQRLGEARAMSVGFVLLALAFVLAATASTMRESGVSAVVILAAAVGLLVLGHMSLTPTILSVIPRFLRSGTAGRGAYYGLAATCGGVGVLLANGTLGFLQSTAGQAGWEPGLSLLLLVALAAAASAVLPFVVPSESAAIRVGTRARTAAVKR</sequence>
<feature type="transmembrane region" description="Helical" evidence="7">
    <location>
        <begin position="218"/>
        <end position="239"/>
    </location>
</feature>
<keyword evidence="4 7" id="KW-0812">Transmembrane</keyword>
<dbReference type="InterPro" id="IPR011701">
    <property type="entry name" value="MFS"/>
</dbReference>
<dbReference type="RefSeq" id="WP_058267181.1">
    <property type="nucleotide sequence ID" value="NZ_FMAZ01000002.1"/>
</dbReference>
<dbReference type="GO" id="GO:0005886">
    <property type="term" value="C:plasma membrane"/>
    <property type="evidence" value="ECO:0007669"/>
    <property type="project" value="UniProtKB-SubCell"/>
</dbReference>
<feature type="transmembrane region" description="Helical" evidence="7">
    <location>
        <begin position="99"/>
        <end position="117"/>
    </location>
</feature>
<dbReference type="OrthoDB" id="3285778at2"/>
<dbReference type="PROSITE" id="PS50850">
    <property type="entry name" value="MFS"/>
    <property type="match status" value="1"/>
</dbReference>
<feature type="transmembrane region" description="Helical" evidence="7">
    <location>
        <begin position="308"/>
        <end position="329"/>
    </location>
</feature>
<accession>A0A0V8IS49</accession>
<dbReference type="Gene3D" id="1.20.1250.20">
    <property type="entry name" value="MFS general substrate transporter like domains"/>
    <property type="match status" value="1"/>
</dbReference>
<keyword evidence="10" id="KW-1185">Reference proteome</keyword>
<dbReference type="Proteomes" id="UP000053199">
    <property type="component" value="Unassembled WGS sequence"/>
</dbReference>
<evidence type="ECO:0000256" key="7">
    <source>
        <dbReference type="SAM" id="Phobius"/>
    </source>
</evidence>
<comment type="subcellular location">
    <subcellularLocation>
        <location evidence="1">Cell membrane</location>
        <topology evidence="1">Multi-pass membrane protein</topology>
    </subcellularLocation>
</comment>
<evidence type="ECO:0000256" key="2">
    <source>
        <dbReference type="ARBA" id="ARBA00022448"/>
    </source>
</evidence>
<protein>
    <submittedName>
        <fullName evidence="9">MFS transporter</fullName>
    </submittedName>
</protein>
<dbReference type="SUPFAM" id="SSF103473">
    <property type="entry name" value="MFS general substrate transporter"/>
    <property type="match status" value="1"/>
</dbReference>
<feature type="transmembrane region" description="Helical" evidence="7">
    <location>
        <begin position="385"/>
        <end position="406"/>
    </location>
</feature>
<feature type="transmembrane region" description="Helical" evidence="7">
    <location>
        <begin position="251"/>
        <end position="271"/>
    </location>
</feature>
<keyword evidence="5 7" id="KW-1133">Transmembrane helix</keyword>
<feature type="transmembrane region" description="Helical" evidence="7">
    <location>
        <begin position="167"/>
        <end position="185"/>
    </location>
</feature>
<evidence type="ECO:0000259" key="8">
    <source>
        <dbReference type="PROSITE" id="PS50850"/>
    </source>
</evidence>
<feature type="transmembrane region" description="Helical" evidence="7">
    <location>
        <begin position="12"/>
        <end position="32"/>
    </location>
</feature>
<dbReference type="InterPro" id="IPR020846">
    <property type="entry name" value="MFS_dom"/>
</dbReference>
<dbReference type="GO" id="GO:0022857">
    <property type="term" value="F:transmembrane transporter activity"/>
    <property type="evidence" value="ECO:0007669"/>
    <property type="project" value="InterPro"/>
</dbReference>
<evidence type="ECO:0000313" key="9">
    <source>
        <dbReference type="EMBL" id="KSU77588.1"/>
    </source>
</evidence>
<evidence type="ECO:0000256" key="1">
    <source>
        <dbReference type="ARBA" id="ARBA00004651"/>
    </source>
</evidence>
<feature type="domain" description="Major facilitator superfamily (MFS) profile" evidence="8">
    <location>
        <begin position="8"/>
        <end position="410"/>
    </location>
</feature>
<dbReference type="Pfam" id="PF07690">
    <property type="entry name" value="MFS_1"/>
    <property type="match status" value="1"/>
</dbReference>
<dbReference type="AlphaFoldDB" id="A0A0V8IS49"/>
<evidence type="ECO:0000256" key="3">
    <source>
        <dbReference type="ARBA" id="ARBA00022475"/>
    </source>
</evidence>